<dbReference type="FunFam" id="3.40.50.300:FF:001443">
    <property type="entry name" value="ABC transporter, ATP-binding protein"/>
    <property type="match status" value="1"/>
</dbReference>
<evidence type="ECO:0000256" key="7">
    <source>
        <dbReference type="SAM" id="Phobius"/>
    </source>
</evidence>
<evidence type="ECO:0000256" key="5">
    <source>
        <dbReference type="ARBA" id="ARBA00022989"/>
    </source>
</evidence>
<keyword evidence="5 7" id="KW-1133">Transmembrane helix</keyword>
<organism evidence="10 11">
    <name type="scientific">Acidilutibacter cellobiosedens</name>
    <dbReference type="NCBI Taxonomy" id="2507161"/>
    <lineage>
        <taxon>Bacteria</taxon>
        <taxon>Bacillati</taxon>
        <taxon>Bacillota</taxon>
        <taxon>Tissierellia</taxon>
        <taxon>Tissierellales</taxon>
        <taxon>Acidilutibacteraceae</taxon>
        <taxon>Acidilutibacter</taxon>
    </lineage>
</organism>
<dbReference type="PANTHER" id="PTHR24221:SF397">
    <property type="entry name" value="ABC TRANSPORTER, ATP-BINDING TRANSMEMBRANE PROTEIN"/>
    <property type="match status" value="1"/>
</dbReference>
<dbReference type="PROSITE" id="PS50929">
    <property type="entry name" value="ABC_TM1F"/>
    <property type="match status" value="1"/>
</dbReference>
<evidence type="ECO:0000256" key="4">
    <source>
        <dbReference type="ARBA" id="ARBA00022840"/>
    </source>
</evidence>
<protein>
    <submittedName>
        <fullName evidence="10">ABC transporter ATP-binding protein</fullName>
    </submittedName>
</protein>
<dbReference type="Gene3D" id="3.40.50.300">
    <property type="entry name" value="P-loop containing nucleotide triphosphate hydrolases"/>
    <property type="match status" value="1"/>
</dbReference>
<evidence type="ECO:0000256" key="2">
    <source>
        <dbReference type="ARBA" id="ARBA00022692"/>
    </source>
</evidence>
<dbReference type="InterPro" id="IPR039421">
    <property type="entry name" value="Type_1_exporter"/>
</dbReference>
<feature type="transmembrane region" description="Helical" evidence="7">
    <location>
        <begin position="61"/>
        <end position="81"/>
    </location>
</feature>
<dbReference type="AlphaFoldDB" id="A0A410QAQ3"/>
<keyword evidence="2 7" id="KW-0812">Transmembrane</keyword>
<dbReference type="GO" id="GO:0016887">
    <property type="term" value="F:ATP hydrolysis activity"/>
    <property type="evidence" value="ECO:0007669"/>
    <property type="project" value="InterPro"/>
</dbReference>
<dbReference type="SUPFAM" id="SSF52540">
    <property type="entry name" value="P-loop containing nucleoside triphosphate hydrolases"/>
    <property type="match status" value="1"/>
</dbReference>
<evidence type="ECO:0000259" key="9">
    <source>
        <dbReference type="PROSITE" id="PS50929"/>
    </source>
</evidence>
<feature type="transmembrane region" description="Helical" evidence="7">
    <location>
        <begin position="264"/>
        <end position="288"/>
    </location>
</feature>
<dbReference type="GO" id="GO:0034040">
    <property type="term" value="F:ATPase-coupled lipid transmembrane transporter activity"/>
    <property type="evidence" value="ECO:0007669"/>
    <property type="project" value="TreeGrafter"/>
</dbReference>
<dbReference type="PROSITE" id="PS50893">
    <property type="entry name" value="ABC_TRANSPORTER_2"/>
    <property type="match status" value="1"/>
</dbReference>
<reference evidence="11" key="1">
    <citation type="submission" date="2019-01" db="EMBL/GenBank/DDBJ databases">
        <title>Draft genomes of a novel of Sporanaerobacter strains.</title>
        <authorList>
            <person name="Ma S."/>
        </authorList>
    </citation>
    <scope>NUCLEOTIDE SEQUENCE [LARGE SCALE GENOMIC DNA]</scope>
    <source>
        <strain evidence="11">NJN-17</strain>
    </source>
</reference>
<dbReference type="RefSeq" id="WP_071140069.1">
    <property type="nucleotide sequence ID" value="NZ_CP035282.1"/>
</dbReference>
<name>A0A410QAQ3_9FIRM</name>
<evidence type="ECO:0000313" key="10">
    <source>
        <dbReference type="EMBL" id="QAT61037.1"/>
    </source>
</evidence>
<feature type="transmembrane region" description="Helical" evidence="7">
    <location>
        <begin position="21"/>
        <end position="41"/>
    </location>
</feature>
<feature type="transmembrane region" description="Helical" evidence="7">
    <location>
        <begin position="165"/>
        <end position="182"/>
    </location>
</feature>
<dbReference type="Gene3D" id="1.20.1560.10">
    <property type="entry name" value="ABC transporter type 1, transmembrane domain"/>
    <property type="match status" value="1"/>
</dbReference>
<keyword evidence="6 7" id="KW-0472">Membrane</keyword>
<dbReference type="Pfam" id="PF00005">
    <property type="entry name" value="ABC_tran"/>
    <property type="match status" value="1"/>
</dbReference>
<keyword evidence="4 10" id="KW-0067">ATP-binding</keyword>
<dbReference type="Proteomes" id="UP000287969">
    <property type="component" value="Chromosome"/>
</dbReference>
<dbReference type="InterPro" id="IPR003439">
    <property type="entry name" value="ABC_transporter-like_ATP-bd"/>
</dbReference>
<dbReference type="InterPro" id="IPR003593">
    <property type="entry name" value="AAA+_ATPase"/>
</dbReference>
<feature type="domain" description="ABC transporter" evidence="8">
    <location>
        <begin position="337"/>
        <end position="571"/>
    </location>
</feature>
<keyword evidence="3" id="KW-0547">Nucleotide-binding</keyword>
<dbReference type="EMBL" id="CP035282">
    <property type="protein sequence ID" value="QAT61037.1"/>
    <property type="molecule type" value="Genomic_DNA"/>
</dbReference>
<dbReference type="KEGG" id="spoa:EQM13_05285"/>
<dbReference type="PANTHER" id="PTHR24221">
    <property type="entry name" value="ATP-BINDING CASSETTE SUB-FAMILY B"/>
    <property type="match status" value="1"/>
</dbReference>
<evidence type="ECO:0000256" key="1">
    <source>
        <dbReference type="ARBA" id="ARBA00004651"/>
    </source>
</evidence>
<dbReference type="InterPro" id="IPR017871">
    <property type="entry name" value="ABC_transporter-like_CS"/>
</dbReference>
<gene>
    <name evidence="10" type="ORF">EQM13_05285</name>
</gene>
<evidence type="ECO:0000259" key="8">
    <source>
        <dbReference type="PROSITE" id="PS50893"/>
    </source>
</evidence>
<dbReference type="SUPFAM" id="SSF90123">
    <property type="entry name" value="ABC transporter transmembrane region"/>
    <property type="match status" value="1"/>
</dbReference>
<sequence>MTNYLKNKFALSEQGAKDLHKAIWSCTATDISLMFPVGILYLLLKELCLPLFNGGSMELNLWMYVGLSVLALGILFVLEYIQYNSTFLASYSESANQRISLAELLRKLPLSFFGKRDLSDLTTTIMSDCAMVETAFSHYIPELIGAVLSLIPVGIGLFVIDWSMALALLWVIPVAFFIVFATKKLQDGFGRRTKAKKLAYVDGIQEYIENIKDIKASNQNRSYLRNLEEKLAVFEKVSIKGELITGISVTSAQMFLKIGIATTVLAGSIFLAKGSIDFLTFLIFLIAASRVYEPLAASLQNLAAVFSTLLTVERMREIRNQPIQEGSEQTEYKGYDIVFEHVGFSYHRGETVLEDVSFTAKQGEVTALVGPSGGGKSTAVKLTARFWDIQKGKITLGGTDISTVDPETYLKNFSIVFQDVVLFNNTVMENIRLGKLNATDEEVLAAAKAAQCDEFVSKMPKGYQTMIGENGSALSGGERQRISIARALLKNAPVILLDEATASLDVENESLVQSAISELIKNKTVLIIAHRMRTVAGADKIVVLSEGHVAEQGTPKELMKQEGIYRHMVELQTESQNWALNG</sequence>
<feature type="domain" description="ABC transmembrane type-1" evidence="9">
    <location>
        <begin position="39"/>
        <end position="307"/>
    </location>
</feature>
<dbReference type="InterPro" id="IPR011527">
    <property type="entry name" value="ABC1_TM_dom"/>
</dbReference>
<dbReference type="GO" id="GO:0140359">
    <property type="term" value="F:ABC-type transporter activity"/>
    <property type="evidence" value="ECO:0007669"/>
    <property type="project" value="InterPro"/>
</dbReference>
<keyword evidence="11" id="KW-1185">Reference proteome</keyword>
<dbReference type="GO" id="GO:0005886">
    <property type="term" value="C:plasma membrane"/>
    <property type="evidence" value="ECO:0007669"/>
    <property type="project" value="UniProtKB-SubCell"/>
</dbReference>
<comment type="subcellular location">
    <subcellularLocation>
        <location evidence="1">Cell membrane</location>
        <topology evidence="1">Multi-pass membrane protein</topology>
    </subcellularLocation>
</comment>
<dbReference type="InterPro" id="IPR027417">
    <property type="entry name" value="P-loop_NTPase"/>
</dbReference>
<dbReference type="InterPro" id="IPR036640">
    <property type="entry name" value="ABC1_TM_sf"/>
</dbReference>
<dbReference type="GO" id="GO:0005524">
    <property type="term" value="F:ATP binding"/>
    <property type="evidence" value="ECO:0007669"/>
    <property type="project" value="UniProtKB-KW"/>
</dbReference>
<evidence type="ECO:0000256" key="6">
    <source>
        <dbReference type="ARBA" id="ARBA00023136"/>
    </source>
</evidence>
<dbReference type="Pfam" id="PF00664">
    <property type="entry name" value="ABC_membrane"/>
    <property type="match status" value="1"/>
</dbReference>
<evidence type="ECO:0000256" key="3">
    <source>
        <dbReference type="ARBA" id="ARBA00022741"/>
    </source>
</evidence>
<dbReference type="CDD" id="cd07346">
    <property type="entry name" value="ABC_6TM_exporters"/>
    <property type="match status" value="1"/>
</dbReference>
<feature type="transmembrane region" description="Helical" evidence="7">
    <location>
        <begin position="139"/>
        <end position="159"/>
    </location>
</feature>
<dbReference type="PROSITE" id="PS00211">
    <property type="entry name" value="ABC_TRANSPORTER_1"/>
    <property type="match status" value="1"/>
</dbReference>
<dbReference type="OrthoDB" id="9762778at2"/>
<proteinExistence type="predicted"/>
<accession>A0A410QAQ3</accession>
<evidence type="ECO:0000313" key="11">
    <source>
        <dbReference type="Proteomes" id="UP000287969"/>
    </source>
</evidence>
<dbReference type="SMART" id="SM00382">
    <property type="entry name" value="AAA"/>
    <property type="match status" value="1"/>
</dbReference>